<dbReference type="EMBL" id="LR215048">
    <property type="protein sequence ID" value="VEU80420.1"/>
    <property type="molecule type" value="Genomic_DNA"/>
</dbReference>
<organism evidence="4 5">
    <name type="scientific">Haploplasma axanthum</name>
    <name type="common">Acholeplasma axanthum</name>
    <dbReference type="NCBI Taxonomy" id="29552"/>
    <lineage>
        <taxon>Bacteria</taxon>
        <taxon>Bacillati</taxon>
        <taxon>Mycoplasmatota</taxon>
        <taxon>Mollicutes</taxon>
        <taxon>Acholeplasmatales</taxon>
        <taxon>Acholeplasmataceae</taxon>
        <taxon>Haploplasma</taxon>
    </lineage>
</organism>
<feature type="chain" id="PRO_5019016826" evidence="2">
    <location>
        <begin position="23"/>
        <end position="535"/>
    </location>
</feature>
<dbReference type="Pfam" id="PF02638">
    <property type="entry name" value="GHL10"/>
    <property type="match status" value="1"/>
</dbReference>
<accession>A0A449BDP2</accession>
<proteinExistence type="predicted"/>
<dbReference type="SUPFAM" id="SSF51445">
    <property type="entry name" value="(Trans)glycosidases"/>
    <property type="match status" value="1"/>
</dbReference>
<evidence type="ECO:0000259" key="3">
    <source>
        <dbReference type="Pfam" id="PF02638"/>
    </source>
</evidence>
<dbReference type="Proteomes" id="UP000289841">
    <property type="component" value="Chromosome"/>
</dbReference>
<name>A0A449BDP2_HAPAX</name>
<dbReference type="InterPro" id="IPR003790">
    <property type="entry name" value="GHL10"/>
</dbReference>
<evidence type="ECO:0000313" key="5">
    <source>
        <dbReference type="Proteomes" id="UP000289841"/>
    </source>
</evidence>
<gene>
    <name evidence="4" type="ORF">NCTC10138_00790</name>
</gene>
<keyword evidence="5" id="KW-1185">Reference proteome</keyword>
<dbReference type="PANTHER" id="PTHR43405">
    <property type="entry name" value="GLYCOSYL HYDROLASE DIGH"/>
    <property type="match status" value="1"/>
</dbReference>
<reference evidence="4 5" key="1">
    <citation type="submission" date="2019-01" db="EMBL/GenBank/DDBJ databases">
        <authorList>
            <consortium name="Pathogen Informatics"/>
        </authorList>
    </citation>
    <scope>NUCLEOTIDE SEQUENCE [LARGE SCALE GENOMIC DNA]</scope>
    <source>
        <strain evidence="4 5">NCTC10138</strain>
    </source>
</reference>
<dbReference type="InterPro" id="IPR017853">
    <property type="entry name" value="GH"/>
</dbReference>
<evidence type="ECO:0000313" key="4">
    <source>
        <dbReference type="EMBL" id="VEU80420.1"/>
    </source>
</evidence>
<dbReference type="KEGG" id="aaxa:NCTC10138_00790"/>
<dbReference type="OrthoDB" id="9773203at2"/>
<dbReference type="AlphaFoldDB" id="A0A449BDP2"/>
<feature type="domain" description="Glycosyl hydrolase-like 10" evidence="3">
    <location>
        <begin position="31"/>
        <end position="336"/>
    </location>
</feature>
<dbReference type="Gene3D" id="3.20.20.80">
    <property type="entry name" value="Glycosidases"/>
    <property type="match status" value="1"/>
</dbReference>
<keyword evidence="1 2" id="KW-0732">Signal</keyword>
<evidence type="ECO:0000256" key="2">
    <source>
        <dbReference type="SAM" id="SignalP"/>
    </source>
</evidence>
<sequence>MKKTIIVILVILSFITSFKLNAENESNNKEFKGVWVSTVYQLDYPSTYTTNSEKLKEDAIEVIKKSYELGFNAIILQVRPSADAIYKSAYFPYSKYITGTQGLAPNDNFDILDFYIKESHKYGMELHAWINPYRITMSKNDKLAENHIALIRPDWTVLFEDKLFFNPGIKKVRDYIIDGVEEIVRNYDVDGIHFDDYFYPGKEFNDQKEYLSNNPNNLTLDSWRRENNNDLIKRTNEAIKTINEKVVFGVSPSGIWANKGNNSLGSETRGSESYYNLYADTRKWVIEEWLDYIAPQVYWKIGYTIADYEIIAKWWNNVVQNTKVNLYIGIAIYRLFDNSEWEVEEISKQLSLNKQIENIKGHILFRYKNLIGNDNKTKKLVELLKNEQPVNLPTVSNLNIEGNLITDEVVNAKYDFNDNNTDKSTILWYADDLVIGSGRTLLLDKKHLNKTIYFIVTPKTAFSVGEKIKSNSITIELRYDLTSDNNIDENDYIEILKLIIGKKILSDHHLKLLGVNKEEEISLELIRRIWNQSFK</sequence>
<dbReference type="STRING" id="1278311.GCA_000428705_00987"/>
<dbReference type="PANTHER" id="PTHR43405:SF1">
    <property type="entry name" value="GLYCOSYL HYDROLASE DIGH"/>
    <property type="match status" value="1"/>
</dbReference>
<feature type="signal peptide" evidence="2">
    <location>
        <begin position="1"/>
        <end position="22"/>
    </location>
</feature>
<protein>
    <submittedName>
        <fullName evidence="4">Uncharacterized protein conserved in bacteria</fullName>
    </submittedName>
</protein>
<evidence type="ECO:0000256" key="1">
    <source>
        <dbReference type="ARBA" id="ARBA00022729"/>
    </source>
</evidence>
<dbReference type="InterPro" id="IPR052177">
    <property type="entry name" value="Divisome_Glycosyl_Hydrolase"/>
</dbReference>
<dbReference type="RefSeq" id="WP_052589901.1">
    <property type="nucleotide sequence ID" value="NZ_LR215048.1"/>
</dbReference>